<dbReference type="GeneID" id="39588673"/>
<name>A0A427Y4D0_9TREE</name>
<feature type="compositionally biased region" description="Low complexity" evidence="1">
    <location>
        <begin position="19"/>
        <end position="40"/>
    </location>
</feature>
<comment type="caution">
    <text evidence="2">The sequence shown here is derived from an EMBL/GenBank/DDBJ whole genome shotgun (WGS) entry which is preliminary data.</text>
</comment>
<keyword evidence="3" id="KW-1185">Reference proteome</keyword>
<evidence type="ECO:0000256" key="1">
    <source>
        <dbReference type="SAM" id="MobiDB-lite"/>
    </source>
</evidence>
<evidence type="ECO:0000313" key="3">
    <source>
        <dbReference type="Proteomes" id="UP000279236"/>
    </source>
</evidence>
<dbReference type="OrthoDB" id="2595354at2759"/>
<dbReference type="Proteomes" id="UP000279236">
    <property type="component" value="Unassembled WGS sequence"/>
</dbReference>
<organism evidence="2 3">
    <name type="scientific">Apiotrichum porosum</name>
    <dbReference type="NCBI Taxonomy" id="105984"/>
    <lineage>
        <taxon>Eukaryota</taxon>
        <taxon>Fungi</taxon>
        <taxon>Dikarya</taxon>
        <taxon>Basidiomycota</taxon>
        <taxon>Agaricomycotina</taxon>
        <taxon>Tremellomycetes</taxon>
        <taxon>Trichosporonales</taxon>
        <taxon>Trichosporonaceae</taxon>
        <taxon>Apiotrichum</taxon>
    </lineage>
</organism>
<sequence length="137" mass="15073">MDASHKPAAHRADTGASFNSTVTVNPPSTSSDSSSDTKTATRSRKRAVEHKPSTSKTRRHAQTPSAQGPGDWTAQKREQFFDRIIEVGYKNADLSALATELGLNKLQLKNQLQSGRKGNFRDRAVRHIKGEDKKVES</sequence>
<proteinExistence type="predicted"/>
<accession>A0A427Y4D0</accession>
<feature type="region of interest" description="Disordered" evidence="1">
    <location>
        <begin position="1"/>
        <end position="75"/>
    </location>
</feature>
<dbReference type="AlphaFoldDB" id="A0A427Y4D0"/>
<evidence type="ECO:0000313" key="2">
    <source>
        <dbReference type="EMBL" id="RSH85944.1"/>
    </source>
</evidence>
<dbReference type="RefSeq" id="XP_028478729.1">
    <property type="nucleotide sequence ID" value="XM_028619757.1"/>
</dbReference>
<dbReference type="EMBL" id="RSCE01000002">
    <property type="protein sequence ID" value="RSH85944.1"/>
    <property type="molecule type" value="Genomic_DNA"/>
</dbReference>
<protein>
    <submittedName>
        <fullName evidence="2">Uncharacterized protein</fullName>
    </submittedName>
</protein>
<gene>
    <name evidence="2" type="ORF">EHS24_004130</name>
</gene>
<reference evidence="2 3" key="1">
    <citation type="submission" date="2018-11" db="EMBL/GenBank/DDBJ databases">
        <title>Genome sequence of Apiotrichum porosum DSM 27194.</title>
        <authorList>
            <person name="Aliyu H."/>
            <person name="Gorte O."/>
            <person name="Ochsenreither K."/>
        </authorList>
    </citation>
    <scope>NUCLEOTIDE SEQUENCE [LARGE SCALE GENOMIC DNA]</scope>
    <source>
        <strain evidence="2 3">DSM 27194</strain>
    </source>
</reference>